<feature type="compositionally biased region" description="Polar residues" evidence="1">
    <location>
        <begin position="1"/>
        <end position="21"/>
    </location>
</feature>
<dbReference type="EMBL" id="JBHFFA010000001">
    <property type="protein sequence ID" value="KAL2653665.1"/>
    <property type="molecule type" value="Genomic_DNA"/>
</dbReference>
<gene>
    <name evidence="2" type="ORF">R1flu_021793</name>
</gene>
<keyword evidence="3" id="KW-1185">Reference proteome</keyword>
<comment type="caution">
    <text evidence="2">The sequence shown here is derived from an EMBL/GenBank/DDBJ whole genome shotgun (WGS) entry which is preliminary data.</text>
</comment>
<evidence type="ECO:0000313" key="3">
    <source>
        <dbReference type="Proteomes" id="UP001605036"/>
    </source>
</evidence>
<evidence type="ECO:0000313" key="2">
    <source>
        <dbReference type="EMBL" id="KAL2653665.1"/>
    </source>
</evidence>
<accession>A0ABD1ZQR2</accession>
<dbReference type="Proteomes" id="UP001605036">
    <property type="component" value="Unassembled WGS sequence"/>
</dbReference>
<sequence>MESAQLTPTRANSPLPATTPLSRKCELPKDPALKLIGGGATFERTLDVSMCCIALHCWFASTISCFAWVRYDFADWAVAALALQRSGFFDYSVLFA</sequence>
<feature type="region of interest" description="Disordered" evidence="1">
    <location>
        <begin position="1"/>
        <end position="24"/>
    </location>
</feature>
<protein>
    <submittedName>
        <fullName evidence="2">Uncharacterized protein</fullName>
    </submittedName>
</protein>
<reference evidence="2 3" key="1">
    <citation type="submission" date="2024-09" db="EMBL/GenBank/DDBJ databases">
        <title>Chromosome-scale assembly of Riccia fluitans.</title>
        <authorList>
            <person name="Paukszto L."/>
            <person name="Sawicki J."/>
            <person name="Karawczyk K."/>
            <person name="Piernik-Szablinska J."/>
            <person name="Szczecinska M."/>
            <person name="Mazdziarz M."/>
        </authorList>
    </citation>
    <scope>NUCLEOTIDE SEQUENCE [LARGE SCALE GENOMIC DNA]</scope>
    <source>
        <strain evidence="2">Rf_01</strain>
        <tissue evidence="2">Aerial parts of the thallus</tissue>
    </source>
</reference>
<organism evidence="2 3">
    <name type="scientific">Riccia fluitans</name>
    <dbReference type="NCBI Taxonomy" id="41844"/>
    <lineage>
        <taxon>Eukaryota</taxon>
        <taxon>Viridiplantae</taxon>
        <taxon>Streptophyta</taxon>
        <taxon>Embryophyta</taxon>
        <taxon>Marchantiophyta</taxon>
        <taxon>Marchantiopsida</taxon>
        <taxon>Marchantiidae</taxon>
        <taxon>Marchantiales</taxon>
        <taxon>Ricciaceae</taxon>
        <taxon>Riccia</taxon>
    </lineage>
</organism>
<evidence type="ECO:0000256" key="1">
    <source>
        <dbReference type="SAM" id="MobiDB-lite"/>
    </source>
</evidence>
<name>A0ABD1ZQR2_9MARC</name>
<proteinExistence type="predicted"/>
<dbReference type="AlphaFoldDB" id="A0ABD1ZQR2"/>